<proteinExistence type="predicted"/>
<name>A0ABY7G2H8_MYAAR</name>
<dbReference type="Proteomes" id="UP001164746">
    <property type="component" value="Chromosome 15"/>
</dbReference>
<organism evidence="1 2">
    <name type="scientific">Mya arenaria</name>
    <name type="common">Soft-shell clam</name>
    <dbReference type="NCBI Taxonomy" id="6604"/>
    <lineage>
        <taxon>Eukaryota</taxon>
        <taxon>Metazoa</taxon>
        <taxon>Spiralia</taxon>
        <taxon>Lophotrochozoa</taxon>
        <taxon>Mollusca</taxon>
        <taxon>Bivalvia</taxon>
        <taxon>Autobranchia</taxon>
        <taxon>Heteroconchia</taxon>
        <taxon>Euheterodonta</taxon>
        <taxon>Imparidentia</taxon>
        <taxon>Neoheterodontei</taxon>
        <taxon>Myida</taxon>
        <taxon>Myoidea</taxon>
        <taxon>Myidae</taxon>
        <taxon>Mya</taxon>
    </lineage>
</organism>
<sequence>MYSIVEQCPELISSMGEGVMPSQEEIQRTCTQIPSGPCMTAMTCIASASQTSNMGFDESFRATNNLTFLIPLMGMSC</sequence>
<reference evidence="1" key="1">
    <citation type="submission" date="2022-11" db="EMBL/GenBank/DDBJ databases">
        <title>Centuries of genome instability and evolution in soft-shell clam transmissible cancer (bioRxiv).</title>
        <authorList>
            <person name="Hart S.F.M."/>
            <person name="Yonemitsu M.A."/>
            <person name="Giersch R.M."/>
            <person name="Beal B.F."/>
            <person name="Arriagada G."/>
            <person name="Davis B.W."/>
            <person name="Ostrander E.A."/>
            <person name="Goff S.P."/>
            <person name="Metzger M.J."/>
        </authorList>
    </citation>
    <scope>NUCLEOTIDE SEQUENCE</scope>
    <source>
        <strain evidence="1">MELC-2E11</strain>
        <tissue evidence="1">Siphon/mantle</tissue>
    </source>
</reference>
<evidence type="ECO:0000313" key="2">
    <source>
        <dbReference type="Proteomes" id="UP001164746"/>
    </source>
</evidence>
<feature type="non-terminal residue" evidence="1">
    <location>
        <position position="1"/>
    </location>
</feature>
<dbReference type="EMBL" id="CP111026">
    <property type="protein sequence ID" value="WAR27271.1"/>
    <property type="molecule type" value="Genomic_DNA"/>
</dbReference>
<keyword evidence="2" id="KW-1185">Reference proteome</keyword>
<accession>A0ABY7G2H8</accession>
<protein>
    <submittedName>
        <fullName evidence="1">Uncharacterized protein</fullName>
    </submittedName>
</protein>
<evidence type="ECO:0000313" key="1">
    <source>
        <dbReference type="EMBL" id="WAR27271.1"/>
    </source>
</evidence>
<gene>
    <name evidence="1" type="ORF">MAR_012975</name>
</gene>